<feature type="transmembrane region" description="Helical" evidence="8">
    <location>
        <begin position="281"/>
        <end position="304"/>
    </location>
</feature>
<feature type="domain" description="G-protein coupled receptors family 1 profile" evidence="9">
    <location>
        <begin position="38"/>
        <end position="301"/>
    </location>
</feature>
<keyword evidence="5 8" id="KW-0472">Membrane</keyword>
<keyword evidence="2 8" id="KW-0812">Transmembrane</keyword>
<evidence type="ECO:0000256" key="4">
    <source>
        <dbReference type="ARBA" id="ARBA00023040"/>
    </source>
</evidence>
<feature type="transmembrane region" description="Helical" evidence="8">
    <location>
        <begin position="143"/>
        <end position="161"/>
    </location>
</feature>
<name>A0ABN8M9Y0_9CNID</name>
<dbReference type="EMBL" id="CALNXI010000337">
    <property type="protein sequence ID" value="CAH3025125.1"/>
    <property type="molecule type" value="Genomic_DNA"/>
</dbReference>
<dbReference type="Proteomes" id="UP001159427">
    <property type="component" value="Unassembled WGS sequence"/>
</dbReference>
<dbReference type="PANTHER" id="PTHR45695:SF9">
    <property type="entry name" value="LEUCOKININ RECEPTOR"/>
    <property type="match status" value="1"/>
</dbReference>
<feature type="transmembrane region" description="Helical" evidence="8">
    <location>
        <begin position="198"/>
        <end position="216"/>
    </location>
</feature>
<dbReference type="SUPFAM" id="SSF81321">
    <property type="entry name" value="Family A G protein-coupled receptor-like"/>
    <property type="match status" value="1"/>
</dbReference>
<feature type="transmembrane region" description="Helical" evidence="8">
    <location>
        <begin position="60"/>
        <end position="84"/>
    </location>
</feature>
<evidence type="ECO:0000256" key="8">
    <source>
        <dbReference type="SAM" id="Phobius"/>
    </source>
</evidence>
<evidence type="ECO:0000256" key="3">
    <source>
        <dbReference type="ARBA" id="ARBA00022989"/>
    </source>
</evidence>
<evidence type="ECO:0000256" key="6">
    <source>
        <dbReference type="ARBA" id="ARBA00023170"/>
    </source>
</evidence>
<dbReference type="InterPro" id="IPR000276">
    <property type="entry name" value="GPCR_Rhodpsn"/>
</dbReference>
<feature type="transmembrane region" description="Helical" evidence="8">
    <location>
        <begin position="22"/>
        <end position="48"/>
    </location>
</feature>
<dbReference type="InterPro" id="IPR017452">
    <property type="entry name" value="GPCR_Rhodpsn_7TM"/>
</dbReference>
<evidence type="ECO:0000256" key="5">
    <source>
        <dbReference type="ARBA" id="ARBA00023136"/>
    </source>
</evidence>
<keyword evidence="6" id="KW-0675">Receptor</keyword>
<feature type="transmembrane region" description="Helical" evidence="8">
    <location>
        <begin position="243"/>
        <end position="261"/>
    </location>
</feature>
<dbReference type="CDD" id="cd00637">
    <property type="entry name" value="7tm_classA_rhodopsin-like"/>
    <property type="match status" value="1"/>
</dbReference>
<evidence type="ECO:0000313" key="10">
    <source>
        <dbReference type="EMBL" id="CAH3025125.1"/>
    </source>
</evidence>
<dbReference type="Gene3D" id="1.20.1070.10">
    <property type="entry name" value="Rhodopsin 7-helix transmembrane proteins"/>
    <property type="match status" value="1"/>
</dbReference>
<evidence type="ECO:0000256" key="2">
    <source>
        <dbReference type="ARBA" id="ARBA00022692"/>
    </source>
</evidence>
<keyword evidence="4" id="KW-0297">G-protein coupled receptor</keyword>
<keyword evidence="11" id="KW-1185">Reference proteome</keyword>
<evidence type="ECO:0000259" key="9">
    <source>
        <dbReference type="PROSITE" id="PS50262"/>
    </source>
</evidence>
<comment type="subcellular location">
    <subcellularLocation>
        <location evidence="1">Membrane</location>
        <topology evidence="1">Multi-pass membrane protein</topology>
    </subcellularLocation>
</comment>
<evidence type="ECO:0000256" key="1">
    <source>
        <dbReference type="ARBA" id="ARBA00004141"/>
    </source>
</evidence>
<dbReference type="PROSITE" id="PS50262">
    <property type="entry name" value="G_PROTEIN_RECEP_F1_2"/>
    <property type="match status" value="1"/>
</dbReference>
<proteinExistence type="predicted"/>
<evidence type="ECO:0000313" key="11">
    <source>
        <dbReference type="Proteomes" id="UP001159427"/>
    </source>
</evidence>
<feature type="transmembrane region" description="Helical" evidence="8">
    <location>
        <begin position="104"/>
        <end position="123"/>
    </location>
</feature>
<accession>A0ABN8M9Y0</accession>
<comment type="caution">
    <text evidence="10">The sequence shown here is derived from an EMBL/GenBank/DDBJ whole genome shotgun (WGS) entry which is preliminary data.</text>
</comment>
<dbReference type="SMART" id="SM01381">
    <property type="entry name" value="7TM_GPCR_Srsx"/>
    <property type="match status" value="1"/>
</dbReference>
<organism evidence="10 11">
    <name type="scientific">Porites evermanni</name>
    <dbReference type="NCBI Taxonomy" id="104178"/>
    <lineage>
        <taxon>Eukaryota</taxon>
        <taxon>Metazoa</taxon>
        <taxon>Cnidaria</taxon>
        <taxon>Anthozoa</taxon>
        <taxon>Hexacorallia</taxon>
        <taxon>Scleractinia</taxon>
        <taxon>Fungiina</taxon>
        <taxon>Poritidae</taxon>
        <taxon>Porites</taxon>
    </lineage>
</organism>
<dbReference type="PANTHER" id="PTHR45695">
    <property type="entry name" value="LEUCOKININ RECEPTOR-RELATED"/>
    <property type="match status" value="1"/>
</dbReference>
<dbReference type="Pfam" id="PF00001">
    <property type="entry name" value="7tm_1"/>
    <property type="match status" value="1"/>
</dbReference>
<dbReference type="PRINTS" id="PR00237">
    <property type="entry name" value="GPCRRHODOPSN"/>
</dbReference>
<reference evidence="10 11" key="1">
    <citation type="submission" date="2022-05" db="EMBL/GenBank/DDBJ databases">
        <authorList>
            <consortium name="Genoscope - CEA"/>
            <person name="William W."/>
        </authorList>
    </citation>
    <scope>NUCLEOTIDE SEQUENCE [LARGE SCALE GENOMIC DNA]</scope>
</reference>
<keyword evidence="7" id="KW-0807">Transducer</keyword>
<gene>
    <name evidence="10" type="ORF">PEVE_00025096</name>
</gene>
<sequence length="337" mass="38046">MNSSNVSGAKCLFENASHSSTVLVITGFAVVLFFSLIGNFLLIRVVLYDKESRKKFPFNYLILNMAIADILNASSAALVFISFLTVGRHWLSGTFGLITCKLSYFSVTFSVAASILTVVTMGLDRFMAAHATIRPLTLKGIRCAIVVIWLLAGLSASPYLYRMTTEEKSDGKCYCIGKWHEDDKKHFQYMKIEETTKFAVLYVLPLTAMVFFYAIIACKIRERSNLPVGNDRRYKIMQMNQRVVRMITAIVVIFAVCWLPVHVNHLLRSFAFSTYCKLPAILLLSFFWLGHANCAINPWVWFMFSGHFRGLLKQVTNASSGKIQSDHVPLSPKQTSR</sequence>
<protein>
    <recommendedName>
        <fullName evidence="9">G-protein coupled receptors family 1 profile domain-containing protein</fullName>
    </recommendedName>
</protein>
<evidence type="ECO:0000256" key="7">
    <source>
        <dbReference type="ARBA" id="ARBA00023224"/>
    </source>
</evidence>
<keyword evidence="3 8" id="KW-1133">Transmembrane helix</keyword>